<dbReference type="GO" id="GO:0009378">
    <property type="term" value="F:four-way junction helicase activity"/>
    <property type="evidence" value="ECO:0007669"/>
    <property type="project" value="TreeGrafter"/>
</dbReference>
<dbReference type="InterPro" id="IPR036390">
    <property type="entry name" value="WH_DNA-bd_sf"/>
</dbReference>
<accession>A0A4R0R1K7</accession>
<dbReference type="PROSITE" id="PS50967">
    <property type="entry name" value="HRDC"/>
    <property type="match status" value="1"/>
</dbReference>
<dbReference type="Pfam" id="PF00271">
    <property type="entry name" value="Helicase_C"/>
    <property type="match status" value="1"/>
</dbReference>
<dbReference type="GO" id="GO:0005737">
    <property type="term" value="C:cytoplasm"/>
    <property type="evidence" value="ECO:0007669"/>
    <property type="project" value="TreeGrafter"/>
</dbReference>
<dbReference type="SUPFAM" id="SSF47819">
    <property type="entry name" value="HRDC-like"/>
    <property type="match status" value="1"/>
</dbReference>
<dbReference type="SUPFAM" id="SSF52540">
    <property type="entry name" value="P-loop containing nucleoside triphosphate hydrolases"/>
    <property type="match status" value="1"/>
</dbReference>
<evidence type="ECO:0000259" key="17">
    <source>
        <dbReference type="PROSITE" id="PS50206"/>
    </source>
</evidence>
<comment type="catalytic activity">
    <reaction evidence="15">
        <text>Couples ATP hydrolysis with the unwinding of duplex DNA by translocating in the 3'-5' direction.</text>
        <dbReference type="EC" id="5.6.2.4"/>
    </reaction>
</comment>
<evidence type="ECO:0000313" key="22">
    <source>
        <dbReference type="Proteomes" id="UP000291289"/>
    </source>
</evidence>
<dbReference type="InterPro" id="IPR027417">
    <property type="entry name" value="P-loop_NTPase"/>
</dbReference>
<dbReference type="SMART" id="SM00341">
    <property type="entry name" value="HRDC"/>
    <property type="match status" value="1"/>
</dbReference>
<keyword evidence="14" id="KW-0413">Isomerase</keyword>
<reference evidence="21 22" key="1">
    <citation type="submission" date="2018-12" db="EMBL/GenBank/DDBJ databases">
        <title>Alloscrdovia theropitheci sp. nov: a novel taxon from the feces of the bleeding-herat monkey (Theropithecus geleda).</title>
        <authorList>
            <person name="Modesto M."/>
        </authorList>
    </citation>
    <scope>NUCLEOTIDE SEQUENCE [LARGE SCALE GENOMIC DNA]</scope>
    <source>
        <strain evidence="21 22">GLDI4/2</strain>
    </source>
</reference>
<evidence type="ECO:0000256" key="11">
    <source>
        <dbReference type="ARBA" id="ARBA00023125"/>
    </source>
</evidence>
<dbReference type="InterPro" id="IPR036388">
    <property type="entry name" value="WH-like_DNA-bd_sf"/>
</dbReference>
<dbReference type="PROSITE" id="PS51194">
    <property type="entry name" value="HELICASE_CTER"/>
    <property type="match status" value="1"/>
</dbReference>
<dbReference type="Pfam" id="PF00270">
    <property type="entry name" value="DEAD"/>
    <property type="match status" value="1"/>
</dbReference>
<evidence type="ECO:0000259" key="19">
    <source>
        <dbReference type="PROSITE" id="PS51192"/>
    </source>
</evidence>
<keyword evidence="6" id="KW-0227">DNA damage</keyword>
<dbReference type="InterPro" id="IPR001763">
    <property type="entry name" value="Rhodanese-like_dom"/>
</dbReference>
<dbReference type="CDD" id="cd17920">
    <property type="entry name" value="DEXHc_RecQ"/>
    <property type="match status" value="1"/>
</dbReference>
<dbReference type="SMART" id="SM00490">
    <property type="entry name" value="HELICc"/>
    <property type="match status" value="1"/>
</dbReference>
<evidence type="ECO:0000259" key="18">
    <source>
        <dbReference type="PROSITE" id="PS50967"/>
    </source>
</evidence>
<evidence type="ECO:0000256" key="13">
    <source>
        <dbReference type="ARBA" id="ARBA00023204"/>
    </source>
</evidence>
<evidence type="ECO:0000256" key="2">
    <source>
        <dbReference type="ARBA" id="ARBA00001947"/>
    </source>
</evidence>
<keyword evidence="11" id="KW-0238">DNA-binding</keyword>
<keyword evidence="10" id="KW-0067">ATP-binding</keyword>
<evidence type="ECO:0000256" key="5">
    <source>
        <dbReference type="ARBA" id="ARBA00022741"/>
    </source>
</evidence>
<dbReference type="GO" id="GO:0006281">
    <property type="term" value="P:DNA repair"/>
    <property type="evidence" value="ECO:0007669"/>
    <property type="project" value="UniProtKB-KW"/>
</dbReference>
<dbReference type="GO" id="GO:0043138">
    <property type="term" value="F:3'-5' DNA helicase activity"/>
    <property type="evidence" value="ECO:0007669"/>
    <property type="project" value="UniProtKB-EC"/>
</dbReference>
<feature type="domain" description="Helicase ATP-binding" evidence="19">
    <location>
        <begin position="28"/>
        <end position="197"/>
    </location>
</feature>
<dbReference type="FunFam" id="3.40.50.300:FF:001389">
    <property type="entry name" value="ATP-dependent DNA helicase RecQ"/>
    <property type="match status" value="1"/>
</dbReference>
<dbReference type="RefSeq" id="WP_131282886.1">
    <property type="nucleotide sequence ID" value="NZ_RXLP01000001.1"/>
</dbReference>
<evidence type="ECO:0000256" key="8">
    <source>
        <dbReference type="ARBA" id="ARBA00022806"/>
    </source>
</evidence>
<comment type="caution">
    <text evidence="21">The sequence shown here is derived from an EMBL/GenBank/DDBJ whole genome shotgun (WGS) entry which is preliminary data.</text>
</comment>
<dbReference type="EC" id="5.6.2.4" evidence="16"/>
<dbReference type="Pfam" id="PF09382">
    <property type="entry name" value="RQC"/>
    <property type="match status" value="1"/>
</dbReference>
<keyword evidence="5" id="KW-0547">Nucleotide-binding</keyword>
<keyword evidence="13" id="KW-0234">DNA repair</keyword>
<dbReference type="OrthoDB" id="9760034at2"/>
<dbReference type="Pfam" id="PF16124">
    <property type="entry name" value="RecQ_Zn_bind"/>
    <property type="match status" value="1"/>
</dbReference>
<evidence type="ECO:0000256" key="9">
    <source>
        <dbReference type="ARBA" id="ARBA00022833"/>
    </source>
</evidence>
<evidence type="ECO:0000256" key="3">
    <source>
        <dbReference type="ARBA" id="ARBA00005446"/>
    </source>
</evidence>
<dbReference type="InterPro" id="IPR002121">
    <property type="entry name" value="HRDC_dom"/>
</dbReference>
<dbReference type="NCBIfam" id="TIGR01389">
    <property type="entry name" value="recQ"/>
    <property type="match status" value="1"/>
</dbReference>
<dbReference type="Pfam" id="PF00570">
    <property type="entry name" value="HRDC"/>
    <property type="match status" value="1"/>
</dbReference>
<dbReference type="CDD" id="cd18794">
    <property type="entry name" value="SF2_C_RecQ"/>
    <property type="match status" value="1"/>
</dbReference>
<comment type="similarity">
    <text evidence="3">Belongs to the helicase family. RecQ subfamily.</text>
</comment>
<dbReference type="AlphaFoldDB" id="A0A4R0R1K7"/>
<dbReference type="SUPFAM" id="SSF46785">
    <property type="entry name" value="Winged helix' DNA-binding domain"/>
    <property type="match status" value="1"/>
</dbReference>
<dbReference type="InterPro" id="IPR032284">
    <property type="entry name" value="RecQ_Zn-bd"/>
</dbReference>
<dbReference type="InterPro" id="IPR001650">
    <property type="entry name" value="Helicase_C-like"/>
</dbReference>
<dbReference type="InterPro" id="IPR011545">
    <property type="entry name" value="DEAD/DEAH_box_helicase_dom"/>
</dbReference>
<dbReference type="GO" id="GO:0030894">
    <property type="term" value="C:replisome"/>
    <property type="evidence" value="ECO:0007669"/>
    <property type="project" value="TreeGrafter"/>
</dbReference>
<keyword evidence="4" id="KW-0479">Metal-binding</keyword>
<keyword evidence="9" id="KW-0862">Zinc</keyword>
<dbReference type="GO" id="GO:0046872">
    <property type="term" value="F:metal ion binding"/>
    <property type="evidence" value="ECO:0007669"/>
    <property type="project" value="UniProtKB-KW"/>
</dbReference>
<dbReference type="InterPro" id="IPR044876">
    <property type="entry name" value="HRDC_dom_sf"/>
</dbReference>
<evidence type="ECO:0000256" key="1">
    <source>
        <dbReference type="ARBA" id="ARBA00001946"/>
    </source>
</evidence>
<evidence type="ECO:0000256" key="12">
    <source>
        <dbReference type="ARBA" id="ARBA00023172"/>
    </source>
</evidence>
<gene>
    <name evidence="21" type="primary">recQ</name>
    <name evidence="21" type="ORF">EJ419_00065</name>
</gene>
<dbReference type="Gene3D" id="1.10.150.80">
    <property type="entry name" value="HRDC domain"/>
    <property type="match status" value="1"/>
</dbReference>
<feature type="domain" description="Rhodanese" evidence="17">
    <location>
        <begin position="216"/>
        <end position="271"/>
    </location>
</feature>
<evidence type="ECO:0000256" key="15">
    <source>
        <dbReference type="ARBA" id="ARBA00034617"/>
    </source>
</evidence>
<dbReference type="InterPro" id="IPR018982">
    <property type="entry name" value="RQC_domain"/>
</dbReference>
<evidence type="ECO:0000256" key="16">
    <source>
        <dbReference type="NCBIfam" id="TIGR01389"/>
    </source>
</evidence>
<dbReference type="SMART" id="SM00956">
    <property type="entry name" value="RQC"/>
    <property type="match status" value="1"/>
</dbReference>
<dbReference type="InterPro" id="IPR004589">
    <property type="entry name" value="DNA_helicase_ATP-dep_RecQ"/>
</dbReference>
<comment type="cofactor">
    <cofactor evidence="2">
        <name>Zn(2+)</name>
        <dbReference type="ChEBI" id="CHEBI:29105"/>
    </cofactor>
</comment>
<dbReference type="EMBL" id="RXLP01000001">
    <property type="protein sequence ID" value="TCD55036.1"/>
    <property type="molecule type" value="Genomic_DNA"/>
</dbReference>
<evidence type="ECO:0000259" key="20">
    <source>
        <dbReference type="PROSITE" id="PS51194"/>
    </source>
</evidence>
<feature type="domain" description="HRDC" evidence="18">
    <location>
        <begin position="527"/>
        <end position="602"/>
    </location>
</feature>
<evidence type="ECO:0000313" key="21">
    <source>
        <dbReference type="EMBL" id="TCD55036.1"/>
    </source>
</evidence>
<sequence>MSSVVTKEDILQQTYGYSTFREGQAQIIDMIMGGTDVLAVMPTSAGKSLCYQIPALMLPGITLVISPLISLMKDQVDALRENGVRARQLNSSLDGEEFSQIYSELKSGETKILYIAPERLMAQGFREFISNFEISFIAVDEAHCISSWGHDFRPAYRNIRSFIEEFSVRPRIAAFTGTATKDVQKDIATQLGMNAHYHEVILSFDRPNLYFAVEEPRDKFRRLVELLNAGDKNDSTIIYCRTRAVVEKVATKLRKAGFSAGYYHAGLSTSERSKAQEDFLYGDVSIMVATNAFGMGIDKADVRQVIHYGISNSLEAYYQEAGRAGRDGDKSRCTLFYSGADVIEAKRMIDMENNPFASQKLDAMIRYGQTSGCLRRFIMEYFGEETFADCQDCSNCLDAGETVDITEESLKILSCVYRIRERVHYDVGINKIAAILKGRDTADLRERGLTEISTYGLLKNLDEKLIKTYIQVLIADGYLAVAGQYSVVQLTYQGREQFKLRSPIRTRTRIVRNSSSARSLSSDIEIQHYPTDLYELLKEKRMDIARKNHRQAFMIFSDKTLRDMAVKQPRNRDEFLNVYGVGKQKAQQYADEFTRVIIQWKA</sequence>
<dbReference type="InterPro" id="IPR010997">
    <property type="entry name" value="HRDC-like_sf"/>
</dbReference>
<dbReference type="GO" id="GO:0005524">
    <property type="term" value="F:ATP binding"/>
    <property type="evidence" value="ECO:0007669"/>
    <property type="project" value="UniProtKB-KW"/>
</dbReference>
<dbReference type="PROSITE" id="PS50206">
    <property type="entry name" value="RHODANESE_3"/>
    <property type="match status" value="1"/>
</dbReference>
<dbReference type="Gene3D" id="1.10.10.10">
    <property type="entry name" value="Winged helix-like DNA-binding domain superfamily/Winged helix DNA-binding domain"/>
    <property type="match status" value="1"/>
</dbReference>
<feature type="domain" description="Helicase C-terminal" evidence="20">
    <location>
        <begin position="222"/>
        <end position="369"/>
    </location>
</feature>
<keyword evidence="8 21" id="KW-0347">Helicase</keyword>
<dbReference type="GO" id="GO:0006310">
    <property type="term" value="P:DNA recombination"/>
    <property type="evidence" value="ECO:0007669"/>
    <property type="project" value="UniProtKB-UniRule"/>
</dbReference>
<dbReference type="GO" id="GO:0016787">
    <property type="term" value="F:hydrolase activity"/>
    <property type="evidence" value="ECO:0007669"/>
    <property type="project" value="UniProtKB-KW"/>
</dbReference>
<dbReference type="PROSITE" id="PS51192">
    <property type="entry name" value="HELICASE_ATP_BIND_1"/>
    <property type="match status" value="1"/>
</dbReference>
<dbReference type="NCBIfam" id="TIGR00614">
    <property type="entry name" value="recQ_fam"/>
    <property type="match status" value="1"/>
</dbReference>
<dbReference type="GO" id="GO:0043590">
    <property type="term" value="C:bacterial nucleoid"/>
    <property type="evidence" value="ECO:0007669"/>
    <property type="project" value="TreeGrafter"/>
</dbReference>
<dbReference type="InterPro" id="IPR006293">
    <property type="entry name" value="DNA_helicase_ATP-dep_RecQ_bac"/>
</dbReference>
<proteinExistence type="inferred from homology"/>
<evidence type="ECO:0000256" key="10">
    <source>
        <dbReference type="ARBA" id="ARBA00022840"/>
    </source>
</evidence>
<evidence type="ECO:0000256" key="7">
    <source>
        <dbReference type="ARBA" id="ARBA00022801"/>
    </source>
</evidence>
<dbReference type="Gene3D" id="3.40.50.300">
    <property type="entry name" value="P-loop containing nucleotide triphosphate hydrolases"/>
    <property type="match status" value="2"/>
</dbReference>
<dbReference type="SMART" id="SM00487">
    <property type="entry name" value="DEXDc"/>
    <property type="match status" value="1"/>
</dbReference>
<dbReference type="InterPro" id="IPR014001">
    <property type="entry name" value="Helicase_ATP-bd"/>
</dbReference>
<dbReference type="GO" id="GO:0003677">
    <property type="term" value="F:DNA binding"/>
    <property type="evidence" value="ECO:0007669"/>
    <property type="project" value="UniProtKB-KW"/>
</dbReference>
<organism evidence="21 22">
    <name type="scientific">Alloscardovia theropitheci</name>
    <dbReference type="NCBI Taxonomy" id="2496842"/>
    <lineage>
        <taxon>Bacteria</taxon>
        <taxon>Bacillati</taxon>
        <taxon>Actinomycetota</taxon>
        <taxon>Actinomycetes</taxon>
        <taxon>Bifidobacteriales</taxon>
        <taxon>Bifidobacteriaceae</taxon>
        <taxon>Alloscardovia</taxon>
    </lineage>
</organism>
<dbReference type="Proteomes" id="UP000291289">
    <property type="component" value="Unassembled WGS sequence"/>
</dbReference>
<comment type="cofactor">
    <cofactor evidence="1">
        <name>Mg(2+)</name>
        <dbReference type="ChEBI" id="CHEBI:18420"/>
    </cofactor>
</comment>
<dbReference type="GO" id="GO:0009432">
    <property type="term" value="P:SOS response"/>
    <property type="evidence" value="ECO:0007669"/>
    <property type="project" value="UniProtKB-UniRule"/>
</dbReference>
<keyword evidence="22" id="KW-1185">Reference proteome</keyword>
<name>A0A4R0R1K7_9BIFI</name>
<dbReference type="PANTHER" id="PTHR13710">
    <property type="entry name" value="DNA HELICASE RECQ FAMILY MEMBER"/>
    <property type="match status" value="1"/>
</dbReference>
<keyword evidence="7 21" id="KW-0378">Hydrolase</keyword>
<evidence type="ECO:0000256" key="6">
    <source>
        <dbReference type="ARBA" id="ARBA00022763"/>
    </source>
</evidence>
<dbReference type="GO" id="GO:0006260">
    <property type="term" value="P:DNA replication"/>
    <property type="evidence" value="ECO:0007669"/>
    <property type="project" value="InterPro"/>
</dbReference>
<evidence type="ECO:0000256" key="14">
    <source>
        <dbReference type="ARBA" id="ARBA00023235"/>
    </source>
</evidence>
<protein>
    <recommendedName>
        <fullName evidence="16">DNA helicase RecQ</fullName>
        <ecNumber evidence="16">5.6.2.4</ecNumber>
    </recommendedName>
</protein>
<keyword evidence="12" id="KW-0233">DNA recombination</keyword>
<evidence type="ECO:0000256" key="4">
    <source>
        <dbReference type="ARBA" id="ARBA00022723"/>
    </source>
</evidence>
<dbReference type="PANTHER" id="PTHR13710:SF105">
    <property type="entry name" value="ATP-DEPENDENT DNA HELICASE Q1"/>
    <property type="match status" value="1"/>
</dbReference>